<reference evidence="3" key="1">
    <citation type="submission" date="2012-12" db="EMBL/GenBank/DDBJ databases">
        <authorList>
            <person name="Hellsten U."/>
            <person name="Grimwood J."/>
            <person name="Chapman J.A."/>
            <person name="Shapiro H."/>
            <person name="Aerts A."/>
            <person name="Otillar R.P."/>
            <person name="Terry A.Y."/>
            <person name="Boore J.L."/>
            <person name="Simakov O."/>
            <person name="Marletaz F."/>
            <person name="Cho S.-J."/>
            <person name="Edsinger-Gonzales E."/>
            <person name="Havlak P."/>
            <person name="Kuo D.-H."/>
            <person name="Larsson T."/>
            <person name="Lv J."/>
            <person name="Arendt D."/>
            <person name="Savage R."/>
            <person name="Osoegawa K."/>
            <person name="de Jong P."/>
            <person name="Lindberg D.R."/>
            <person name="Seaver E.C."/>
            <person name="Weisblat D.A."/>
            <person name="Putnam N.H."/>
            <person name="Grigoriev I.V."/>
            <person name="Rokhsar D.S."/>
        </authorList>
    </citation>
    <scope>NUCLEOTIDE SEQUENCE</scope>
</reference>
<reference evidence="1 3" key="2">
    <citation type="journal article" date="2013" name="Nature">
        <title>Insights into bilaterian evolution from three spiralian genomes.</title>
        <authorList>
            <person name="Simakov O."/>
            <person name="Marletaz F."/>
            <person name="Cho S.J."/>
            <person name="Edsinger-Gonzales E."/>
            <person name="Havlak P."/>
            <person name="Hellsten U."/>
            <person name="Kuo D.H."/>
            <person name="Larsson T."/>
            <person name="Lv J."/>
            <person name="Arendt D."/>
            <person name="Savage R."/>
            <person name="Osoegawa K."/>
            <person name="de Jong P."/>
            <person name="Grimwood J."/>
            <person name="Chapman J.A."/>
            <person name="Shapiro H."/>
            <person name="Aerts A."/>
            <person name="Otillar R.P."/>
            <person name="Terry A.Y."/>
            <person name="Boore J.L."/>
            <person name="Grigoriev I.V."/>
            <person name="Lindberg D.R."/>
            <person name="Seaver E.C."/>
            <person name="Weisblat D.A."/>
            <person name="Putnam N.H."/>
            <person name="Rokhsar D.S."/>
        </authorList>
    </citation>
    <scope>NUCLEOTIDE SEQUENCE</scope>
</reference>
<name>T1EWP2_HELRO</name>
<dbReference type="EMBL" id="AMQM01002040">
    <property type="status" value="NOT_ANNOTATED_CDS"/>
    <property type="molecule type" value="Genomic_DNA"/>
</dbReference>
<dbReference type="InParanoid" id="T1EWP2"/>
<evidence type="ECO:0000313" key="1">
    <source>
        <dbReference type="EMBL" id="ESN91356.1"/>
    </source>
</evidence>
<keyword evidence="3" id="KW-1185">Reference proteome</keyword>
<sequence>MTKLKEKLKILRKNVFCKAPKLLILTQICNTHQNLSSSPPSLHHSTTTSTSLKIRRVVDQDVESKAVVNAGASTELMALRTISIEIKQMREKVDTKIEQQSTKIEHQSAEIKQRREQIDAKIKQQSVAIDAKIIQQLRELKKQFEVKAEQQSTVIKAKIENQMTRMEDISSKIEQNRSKGYRARAEVILRNG</sequence>
<dbReference type="AlphaFoldDB" id="T1EWP2"/>
<accession>T1EWP2</accession>
<protein>
    <submittedName>
        <fullName evidence="1 2">Uncharacterized protein</fullName>
    </submittedName>
</protein>
<dbReference type="HOGENOM" id="CLU_1416582_0_0_1"/>
<dbReference type="Proteomes" id="UP000015101">
    <property type="component" value="Unassembled WGS sequence"/>
</dbReference>
<dbReference type="GeneID" id="20200992"/>
<dbReference type="KEGG" id="hro:HELRODRAFT_165381"/>
<dbReference type="EnsemblMetazoa" id="HelroT165381">
    <property type="protein sequence ID" value="HelroP165381"/>
    <property type="gene ID" value="HelroG165381"/>
</dbReference>
<dbReference type="RefSeq" id="XP_009030223.1">
    <property type="nucleotide sequence ID" value="XM_009031975.1"/>
</dbReference>
<proteinExistence type="predicted"/>
<reference evidence="2" key="3">
    <citation type="submission" date="2015-06" db="UniProtKB">
        <authorList>
            <consortium name="EnsemblMetazoa"/>
        </authorList>
    </citation>
    <scope>IDENTIFICATION</scope>
</reference>
<dbReference type="EMBL" id="KB097700">
    <property type="protein sequence ID" value="ESN91356.1"/>
    <property type="molecule type" value="Genomic_DNA"/>
</dbReference>
<gene>
    <name evidence="2" type="primary">20200992</name>
    <name evidence="1" type="ORF">HELRODRAFT_165381</name>
</gene>
<evidence type="ECO:0000313" key="2">
    <source>
        <dbReference type="EnsemblMetazoa" id="HelroP165381"/>
    </source>
</evidence>
<evidence type="ECO:0000313" key="3">
    <source>
        <dbReference type="Proteomes" id="UP000015101"/>
    </source>
</evidence>
<organism evidence="2 3">
    <name type="scientific">Helobdella robusta</name>
    <name type="common">Californian leech</name>
    <dbReference type="NCBI Taxonomy" id="6412"/>
    <lineage>
        <taxon>Eukaryota</taxon>
        <taxon>Metazoa</taxon>
        <taxon>Spiralia</taxon>
        <taxon>Lophotrochozoa</taxon>
        <taxon>Annelida</taxon>
        <taxon>Clitellata</taxon>
        <taxon>Hirudinea</taxon>
        <taxon>Rhynchobdellida</taxon>
        <taxon>Glossiphoniidae</taxon>
        <taxon>Helobdella</taxon>
    </lineage>
</organism>
<dbReference type="CTD" id="20200992"/>